<evidence type="ECO:0000313" key="5">
    <source>
        <dbReference type="EMBL" id="CAB0003642.1"/>
    </source>
</evidence>
<dbReference type="OrthoDB" id="430315at2759"/>
<proteinExistence type="inferred from homology"/>
<comment type="similarity">
    <text evidence="2">Belongs to the RRS1 family.</text>
</comment>
<dbReference type="Proteomes" id="UP000479000">
    <property type="component" value="Unassembled WGS sequence"/>
</dbReference>
<dbReference type="FunFam" id="2.60.110.10:FF:000004">
    <property type="entry name" value="THAUMATIN-LIKE PROTEIN 1"/>
    <property type="match status" value="1"/>
</dbReference>
<evidence type="ECO:0000313" key="6">
    <source>
        <dbReference type="Proteomes" id="UP000479000"/>
    </source>
</evidence>
<dbReference type="InterPro" id="IPR007023">
    <property type="entry name" value="Ribosom_reg"/>
</dbReference>
<keyword evidence="3" id="KW-0690">Ribosome biogenesis</keyword>
<evidence type="ECO:0000256" key="1">
    <source>
        <dbReference type="ARBA" id="ARBA00004123"/>
    </source>
</evidence>
<evidence type="ECO:0000256" key="4">
    <source>
        <dbReference type="ARBA" id="ARBA00023242"/>
    </source>
</evidence>
<dbReference type="SUPFAM" id="SSF49870">
    <property type="entry name" value="Osmotin, thaumatin-like protein"/>
    <property type="match status" value="1"/>
</dbReference>
<comment type="subcellular location">
    <subcellularLocation>
        <location evidence="1">Nucleus</location>
    </subcellularLocation>
</comment>
<name>A0A6H5GKT1_9HEMI</name>
<keyword evidence="6" id="KW-1185">Reference proteome</keyword>
<sequence length="624" mass="69831">MELLNNIQYVTSKIKNNADKYLESLARDDTQLLINALWEYPTERYEDCIVAKLPPPKYVIPREKPVPQPKPLTRWEEFAKRKGIEPNKKKSNLTWDDVLKKWVPRFGYKKSAAEKEKDWLIEIPQSEDPYVDMFEKKAQVKSEKVSKNEFQRLRNIAKAKNVKVPSMGLPPTPKLNSRQLNSAAKIAHLSTASLGKFQPHSSKEKLLSRGNIVPLEKKRKLPVPVKLPNRNSRKSAKVAAAGKREGAKVTIRPTKRAKNPKAAEVSGFSAAKRFFTIFFEMFLFLFFVASAGANEIKLYNNCPFTVWPGIQGNPGKGQPDGGGFSLAAYQARSIYVAGDWAGRIWARTSCESGRCATGDCGNRIECDGAGGVPPVSLAEITLSGYGGVDFYDISLVDGYNLPIKMFPISGYAGRGAGRYDCTPAGCQADLNAICPAELAVKSGGWTVACLSACMKFNTDEYCCRNAHGTPQTCRSTDWPVNYPAVFKRACPDAYSYAYDDTTSTFTCKEETLSWRRSRRNVPDRRRSVTRKRRLSSNRVFVIRQHHFKKKGNLFTFKSASGQMFLFVEPSTVIGTAVVQIVAQATDHHAQYFQIGERTFHLAALNSEKKNLRKNLFSSLLIIVI</sequence>
<gene>
    <name evidence="5" type="ORF">NTEN_LOCUS9152</name>
</gene>
<reference evidence="5 6" key="1">
    <citation type="submission" date="2020-02" db="EMBL/GenBank/DDBJ databases">
        <authorList>
            <person name="Ferguson B K."/>
        </authorList>
    </citation>
    <scope>NUCLEOTIDE SEQUENCE [LARGE SCALE GENOMIC DNA]</scope>
</reference>
<evidence type="ECO:0000256" key="3">
    <source>
        <dbReference type="ARBA" id="ARBA00022517"/>
    </source>
</evidence>
<dbReference type="CDD" id="cd09218">
    <property type="entry name" value="TLP-PA"/>
    <property type="match status" value="1"/>
</dbReference>
<dbReference type="PRINTS" id="PR00347">
    <property type="entry name" value="THAUMATIN"/>
</dbReference>
<dbReference type="Pfam" id="PF00314">
    <property type="entry name" value="Thaumatin"/>
    <property type="match status" value="1"/>
</dbReference>
<dbReference type="GO" id="GO:0005634">
    <property type="term" value="C:nucleus"/>
    <property type="evidence" value="ECO:0007669"/>
    <property type="project" value="UniProtKB-SubCell"/>
</dbReference>
<dbReference type="SMART" id="SM00205">
    <property type="entry name" value="THN"/>
    <property type="match status" value="1"/>
</dbReference>
<dbReference type="Gene3D" id="2.60.110.10">
    <property type="entry name" value="Thaumatin"/>
    <property type="match status" value="1"/>
</dbReference>
<keyword evidence="4" id="KW-0539">Nucleus</keyword>
<dbReference type="GO" id="GO:0042254">
    <property type="term" value="P:ribosome biogenesis"/>
    <property type="evidence" value="ECO:0007669"/>
    <property type="project" value="UniProtKB-KW"/>
</dbReference>
<dbReference type="AlphaFoldDB" id="A0A6H5GKT1"/>
<dbReference type="Pfam" id="PF04939">
    <property type="entry name" value="RRS1"/>
    <property type="match status" value="1"/>
</dbReference>
<protein>
    <submittedName>
        <fullName evidence="5">Uncharacterized protein</fullName>
    </submittedName>
</protein>
<dbReference type="EMBL" id="CADCXU010013540">
    <property type="protein sequence ID" value="CAB0003642.1"/>
    <property type="molecule type" value="Genomic_DNA"/>
</dbReference>
<dbReference type="InterPro" id="IPR001938">
    <property type="entry name" value="Thaumatin"/>
</dbReference>
<accession>A0A6H5GKT1</accession>
<evidence type="ECO:0000256" key="2">
    <source>
        <dbReference type="ARBA" id="ARBA00010077"/>
    </source>
</evidence>
<dbReference type="PROSITE" id="PS51367">
    <property type="entry name" value="THAUMATIN_2"/>
    <property type="match status" value="1"/>
</dbReference>
<organism evidence="5 6">
    <name type="scientific">Nesidiocoris tenuis</name>
    <dbReference type="NCBI Taxonomy" id="355587"/>
    <lineage>
        <taxon>Eukaryota</taxon>
        <taxon>Metazoa</taxon>
        <taxon>Ecdysozoa</taxon>
        <taxon>Arthropoda</taxon>
        <taxon>Hexapoda</taxon>
        <taxon>Insecta</taxon>
        <taxon>Pterygota</taxon>
        <taxon>Neoptera</taxon>
        <taxon>Paraneoptera</taxon>
        <taxon>Hemiptera</taxon>
        <taxon>Heteroptera</taxon>
        <taxon>Panheteroptera</taxon>
        <taxon>Cimicomorpha</taxon>
        <taxon>Miridae</taxon>
        <taxon>Dicyphina</taxon>
        <taxon>Nesidiocoris</taxon>
    </lineage>
</organism>
<dbReference type="InterPro" id="IPR037176">
    <property type="entry name" value="Osmotin/thaumatin-like_sf"/>
</dbReference>
<dbReference type="PANTHER" id="PTHR31048">
    <property type="entry name" value="OS03G0233200 PROTEIN"/>
    <property type="match status" value="1"/>
</dbReference>